<dbReference type="OrthoDB" id="4187970at2759"/>
<sequence>MHSNTATHQSSENSGPSGNGNALIRSDLRNCSVRNARLQRCTLENCVLTNVRSAQRIQACHSAFHDVASLTRSEFVDSVVRDRSAVVRGTVKNSVVRDASTLTRSDVLGTTLSHSQLSRACLENCDASNCVISRSNFKGMVLKYGVWERGRLLDATVPAVAELDSKAIPVARDTRTVDIDSDALPDSEDSDLSDDLDLPPPYKP</sequence>
<dbReference type="Pfam" id="PF00805">
    <property type="entry name" value="Pentapeptide"/>
    <property type="match status" value="2"/>
</dbReference>
<feature type="compositionally biased region" description="Low complexity" evidence="1">
    <location>
        <begin position="10"/>
        <end position="21"/>
    </location>
</feature>
<keyword evidence="3" id="KW-1185">Reference proteome</keyword>
<dbReference type="Proteomes" id="UP001141434">
    <property type="component" value="Unassembled WGS sequence"/>
</dbReference>
<dbReference type="Gene3D" id="2.160.20.80">
    <property type="entry name" value="E3 ubiquitin-protein ligase SopA"/>
    <property type="match status" value="1"/>
</dbReference>
<dbReference type="AlphaFoldDB" id="A0A9W9G9B5"/>
<gene>
    <name evidence="2" type="ORF">NUU61_000131</name>
</gene>
<dbReference type="GeneID" id="81389883"/>
<proteinExistence type="predicted"/>
<dbReference type="RefSeq" id="XP_056515565.1">
    <property type="nucleotide sequence ID" value="XM_056650715.1"/>
</dbReference>
<evidence type="ECO:0000256" key="1">
    <source>
        <dbReference type="SAM" id="MobiDB-lite"/>
    </source>
</evidence>
<reference evidence="2" key="1">
    <citation type="submission" date="2022-11" db="EMBL/GenBank/DDBJ databases">
        <authorList>
            <person name="Petersen C."/>
        </authorList>
    </citation>
    <scope>NUCLEOTIDE SEQUENCE</scope>
    <source>
        <strain evidence="2">IBT 34128</strain>
    </source>
</reference>
<protein>
    <submittedName>
        <fullName evidence="2">Uncharacterized protein</fullName>
    </submittedName>
</protein>
<name>A0A9W9G9B5_9EURO</name>
<feature type="region of interest" description="Disordered" evidence="1">
    <location>
        <begin position="1"/>
        <end position="21"/>
    </location>
</feature>
<dbReference type="SUPFAM" id="SSF141571">
    <property type="entry name" value="Pentapeptide repeat-like"/>
    <property type="match status" value="1"/>
</dbReference>
<comment type="caution">
    <text evidence="2">The sequence shown here is derived from an EMBL/GenBank/DDBJ whole genome shotgun (WGS) entry which is preliminary data.</text>
</comment>
<evidence type="ECO:0000313" key="3">
    <source>
        <dbReference type="Proteomes" id="UP001141434"/>
    </source>
</evidence>
<dbReference type="EMBL" id="JAPMSZ010000001">
    <property type="protein sequence ID" value="KAJ5114372.1"/>
    <property type="molecule type" value="Genomic_DNA"/>
</dbReference>
<evidence type="ECO:0000313" key="2">
    <source>
        <dbReference type="EMBL" id="KAJ5114372.1"/>
    </source>
</evidence>
<accession>A0A9W9G9B5</accession>
<feature type="compositionally biased region" description="Acidic residues" evidence="1">
    <location>
        <begin position="179"/>
        <end position="197"/>
    </location>
</feature>
<reference evidence="2" key="2">
    <citation type="journal article" date="2023" name="IMA Fungus">
        <title>Comparative genomic study of the Penicillium genus elucidates a diverse pangenome and 15 lateral gene transfer events.</title>
        <authorList>
            <person name="Petersen C."/>
            <person name="Sorensen T."/>
            <person name="Nielsen M.R."/>
            <person name="Sondergaard T.E."/>
            <person name="Sorensen J.L."/>
            <person name="Fitzpatrick D.A."/>
            <person name="Frisvad J.C."/>
            <person name="Nielsen K.L."/>
        </authorList>
    </citation>
    <scope>NUCLEOTIDE SEQUENCE</scope>
    <source>
        <strain evidence="2">IBT 34128</strain>
    </source>
</reference>
<dbReference type="InterPro" id="IPR001646">
    <property type="entry name" value="5peptide_repeat"/>
</dbReference>
<organism evidence="2 3">
    <name type="scientific">Penicillium alfredii</name>
    <dbReference type="NCBI Taxonomy" id="1506179"/>
    <lineage>
        <taxon>Eukaryota</taxon>
        <taxon>Fungi</taxon>
        <taxon>Dikarya</taxon>
        <taxon>Ascomycota</taxon>
        <taxon>Pezizomycotina</taxon>
        <taxon>Eurotiomycetes</taxon>
        <taxon>Eurotiomycetidae</taxon>
        <taxon>Eurotiales</taxon>
        <taxon>Aspergillaceae</taxon>
        <taxon>Penicillium</taxon>
    </lineage>
</organism>
<feature type="region of interest" description="Disordered" evidence="1">
    <location>
        <begin position="179"/>
        <end position="204"/>
    </location>
</feature>